<reference evidence="2" key="1">
    <citation type="submission" date="2018-09" db="EMBL/GenBank/DDBJ databases">
        <title>whole genome sequence of T. equiperdum IVM-t1 strain.</title>
        <authorList>
            <person name="Suganuma K."/>
        </authorList>
    </citation>
    <scope>NUCLEOTIDE SEQUENCE [LARGE SCALE GENOMIC DNA]</scope>
    <source>
        <strain evidence="2">IVM-t1</strain>
    </source>
</reference>
<sequence>MIAALRSTVDEATTQQMRTFTQQFTWQKEREETNKEAVMRSVQQVSQEVGKLQSMSSEVRTAVTSSSAGVVQEVRNAQKDLAMLFEKRLAAVLEQQKKQQVVQVLSPVRVGEADSSNGIPSETTDTPSLVTMVNPQGASHLSWFLLSQSVVTIITIMLCAYFLFAAFLVAFVPIPLTDEFASHMEQAADNDVSEIALKRPLVSRVADRVIL</sequence>
<evidence type="ECO:0000313" key="2">
    <source>
        <dbReference type="EMBL" id="RHW67824.1"/>
    </source>
</evidence>
<accession>A0A3L6KTR4</accession>
<dbReference type="Proteomes" id="UP000266743">
    <property type="component" value="Chromosome 11"/>
</dbReference>
<evidence type="ECO:0000256" key="1">
    <source>
        <dbReference type="SAM" id="Phobius"/>
    </source>
</evidence>
<gene>
    <name evidence="2" type="primary">p166</name>
    <name evidence="2" type="ORF">DPX39_110039800</name>
</gene>
<dbReference type="EMBL" id="QSBY01000011">
    <property type="protein sequence ID" value="RHW67824.1"/>
    <property type="molecule type" value="Genomic_DNA"/>
</dbReference>
<feature type="transmembrane region" description="Helical" evidence="1">
    <location>
        <begin position="150"/>
        <end position="174"/>
    </location>
</feature>
<dbReference type="AlphaFoldDB" id="A0A3L6KTR4"/>
<comment type="caution">
    <text evidence="2">The sequence shown here is derived from an EMBL/GenBank/DDBJ whole genome shotgun (WGS) entry which is preliminary data.</text>
</comment>
<keyword evidence="1" id="KW-0812">Transmembrane</keyword>
<organism evidence="2">
    <name type="scientific">Trypanosoma brucei equiperdum</name>
    <dbReference type="NCBI Taxonomy" id="630700"/>
    <lineage>
        <taxon>Eukaryota</taxon>
        <taxon>Discoba</taxon>
        <taxon>Euglenozoa</taxon>
        <taxon>Kinetoplastea</taxon>
        <taxon>Metakinetoplastina</taxon>
        <taxon>Trypanosomatida</taxon>
        <taxon>Trypanosomatidae</taxon>
        <taxon>Trypanosoma</taxon>
    </lineage>
</organism>
<keyword evidence="1" id="KW-0472">Membrane</keyword>
<name>A0A3L6KTR4_9TRYP</name>
<protein>
    <submittedName>
        <fullName evidence="2">p166 protein</fullName>
    </submittedName>
</protein>
<keyword evidence="1" id="KW-1133">Transmembrane helix</keyword>
<proteinExistence type="predicted"/>